<dbReference type="Gene3D" id="3.90.1200.10">
    <property type="match status" value="1"/>
</dbReference>
<organism evidence="2 3">
    <name type="scientific">Pontibacillus yanchengensis</name>
    <dbReference type="NCBI Taxonomy" id="462910"/>
    <lineage>
        <taxon>Bacteria</taxon>
        <taxon>Bacillati</taxon>
        <taxon>Bacillota</taxon>
        <taxon>Bacilli</taxon>
        <taxon>Bacillales</taxon>
        <taxon>Bacillaceae</taxon>
        <taxon>Pontibacillus</taxon>
    </lineage>
</organism>
<dbReference type="PANTHER" id="PTHR39179:SF3">
    <property type="entry name" value="COTS-RELATED PROTEIN"/>
    <property type="match status" value="1"/>
</dbReference>
<accession>A0A6I4ZT18</accession>
<dbReference type="InterPro" id="IPR002575">
    <property type="entry name" value="Aminoglycoside_PTrfase"/>
</dbReference>
<dbReference type="OrthoDB" id="2373610at2"/>
<evidence type="ECO:0000259" key="1">
    <source>
        <dbReference type="Pfam" id="PF01636"/>
    </source>
</evidence>
<dbReference type="Pfam" id="PF01636">
    <property type="entry name" value="APH"/>
    <property type="match status" value="1"/>
</dbReference>
<dbReference type="GO" id="GO:0016740">
    <property type="term" value="F:transferase activity"/>
    <property type="evidence" value="ECO:0007669"/>
    <property type="project" value="UniProtKB-KW"/>
</dbReference>
<dbReference type="InterPro" id="IPR047175">
    <property type="entry name" value="CotS-like"/>
</dbReference>
<feature type="domain" description="Aminoglycoside phosphotransferase" evidence="1">
    <location>
        <begin position="44"/>
        <end position="240"/>
    </location>
</feature>
<dbReference type="SUPFAM" id="SSF56112">
    <property type="entry name" value="Protein kinase-like (PK-like)"/>
    <property type="match status" value="1"/>
</dbReference>
<evidence type="ECO:0000313" key="2">
    <source>
        <dbReference type="EMBL" id="MYL33328.1"/>
    </source>
</evidence>
<proteinExistence type="predicted"/>
<dbReference type="PANTHER" id="PTHR39179">
    <property type="entry name" value="SPORE COAT PROTEIN I"/>
    <property type="match status" value="1"/>
</dbReference>
<keyword evidence="2" id="KW-0808">Transferase</keyword>
<dbReference type="Proteomes" id="UP000468638">
    <property type="component" value="Unassembled WGS sequence"/>
</dbReference>
<dbReference type="InterPro" id="IPR011009">
    <property type="entry name" value="Kinase-like_dom_sf"/>
</dbReference>
<dbReference type="EMBL" id="WMEQ01000004">
    <property type="protein sequence ID" value="MYL33328.1"/>
    <property type="molecule type" value="Genomic_DNA"/>
</dbReference>
<gene>
    <name evidence="2" type="ORF">GLW05_06905</name>
</gene>
<dbReference type="AlphaFoldDB" id="A0A6I4ZT18"/>
<protein>
    <submittedName>
        <fullName evidence="2">Phosphotransferase</fullName>
    </submittedName>
</protein>
<comment type="caution">
    <text evidence="2">The sequence shown here is derived from an EMBL/GenBank/DDBJ whole genome shotgun (WGS) entry which is preliminary data.</text>
</comment>
<name>A0A6I4ZT18_9BACI</name>
<dbReference type="GO" id="GO:0042601">
    <property type="term" value="C:endospore-forming forespore"/>
    <property type="evidence" value="ECO:0007669"/>
    <property type="project" value="TreeGrafter"/>
</dbReference>
<reference evidence="2 3" key="1">
    <citation type="submission" date="2019-11" db="EMBL/GenBank/DDBJ databases">
        <title>Genome sequences of 17 halophilic strains isolated from different environments.</title>
        <authorList>
            <person name="Furrow R.E."/>
        </authorList>
    </citation>
    <scope>NUCLEOTIDE SEQUENCE [LARGE SCALE GENOMIC DNA]</scope>
    <source>
        <strain evidence="2 3">22514_16_FS</strain>
    </source>
</reference>
<sequence>MDYTQLGKGNVYQDFPFSFFKEKGSLDIHQIEWITPHVCKIFTHQGDYVTKRYPSMQVVRQQWEFFNSVSYAGIIPFVPFPSGRFTVYDGIRYIWTLSPWQDGTTLTFENKKDRHDAQKALILFHTHARGIQINSVQQRSPLYVKWQKRYHQFALNEHIFAMHNEIQLFREICLFSTEALQQFKSMDWDAIIKLSNDVWEWNHGDVASHNFLRTTDNHIKLIDFDLLTLGPQCYDRIQLAHRFISKGISVDEFILLDLFRDHLTEESFYKGVVFPSWILREWNVLLQKNPSNERIFHWLEKVQNWWHLHQTFVAQLTNVLT</sequence>
<dbReference type="RefSeq" id="WP_160909400.1">
    <property type="nucleotide sequence ID" value="NZ_WMEQ01000004.1"/>
</dbReference>
<evidence type="ECO:0000313" key="3">
    <source>
        <dbReference type="Proteomes" id="UP000468638"/>
    </source>
</evidence>